<dbReference type="PANTHER" id="PTHR35495">
    <property type="entry name" value="OS06G0679600 PROTEIN"/>
    <property type="match status" value="1"/>
</dbReference>
<protein>
    <submittedName>
        <fullName evidence="2">Uncharacterized protein</fullName>
    </submittedName>
</protein>
<evidence type="ECO:0000313" key="2">
    <source>
        <dbReference type="EMBL" id="KAK1378985.1"/>
    </source>
</evidence>
<evidence type="ECO:0000313" key="4">
    <source>
        <dbReference type="Proteomes" id="UP001237642"/>
    </source>
</evidence>
<reference evidence="2" key="2">
    <citation type="submission" date="2023-05" db="EMBL/GenBank/DDBJ databases">
        <authorList>
            <person name="Schelkunov M.I."/>
        </authorList>
    </citation>
    <scope>NUCLEOTIDE SEQUENCE</scope>
    <source>
        <strain evidence="2">Hsosn_3</strain>
        <tissue evidence="2">Leaf</tissue>
    </source>
</reference>
<evidence type="ECO:0000313" key="3">
    <source>
        <dbReference type="EMBL" id="KAK1378989.1"/>
    </source>
</evidence>
<dbReference type="AlphaFoldDB" id="A0AAD8I7J4"/>
<sequence length="112" mass="12399">MKSGVSSSTITSSQMKKEVPSFYRYLKPGALARIRYSKFTAKSKGLRCHDSSVDLKLIGSPSAEMISQTQMSQMPVDRVPSFPFPKISEFSPSGQRKKLFAAPPTFCDDIQS</sequence>
<comment type="caution">
    <text evidence="2">The sequence shown here is derived from an EMBL/GenBank/DDBJ whole genome shotgun (WGS) entry which is preliminary data.</text>
</comment>
<dbReference type="EMBL" id="JAUIZM010000006">
    <property type="protein sequence ID" value="KAK1378989.1"/>
    <property type="molecule type" value="Genomic_DNA"/>
</dbReference>
<organism evidence="2 4">
    <name type="scientific">Heracleum sosnowskyi</name>
    <dbReference type="NCBI Taxonomy" id="360622"/>
    <lineage>
        <taxon>Eukaryota</taxon>
        <taxon>Viridiplantae</taxon>
        <taxon>Streptophyta</taxon>
        <taxon>Embryophyta</taxon>
        <taxon>Tracheophyta</taxon>
        <taxon>Spermatophyta</taxon>
        <taxon>Magnoliopsida</taxon>
        <taxon>eudicotyledons</taxon>
        <taxon>Gunneridae</taxon>
        <taxon>Pentapetalae</taxon>
        <taxon>asterids</taxon>
        <taxon>campanulids</taxon>
        <taxon>Apiales</taxon>
        <taxon>Apiaceae</taxon>
        <taxon>Apioideae</taxon>
        <taxon>apioid superclade</taxon>
        <taxon>Tordylieae</taxon>
        <taxon>Tordyliinae</taxon>
        <taxon>Heracleum</taxon>
    </lineage>
</organism>
<gene>
    <name evidence="1" type="ORF">POM88_025725</name>
    <name evidence="2" type="ORF">POM88_025729</name>
    <name evidence="3" type="ORF">POM88_025733</name>
</gene>
<reference evidence="2" key="1">
    <citation type="submission" date="2023-02" db="EMBL/GenBank/DDBJ databases">
        <title>Genome of toxic invasive species Heracleum sosnowskyi carries increased number of genes despite the absence of recent whole-genome duplications.</title>
        <authorList>
            <person name="Schelkunov M."/>
            <person name="Shtratnikova V."/>
            <person name="Makarenko M."/>
            <person name="Klepikova A."/>
            <person name="Omelchenko D."/>
            <person name="Novikova G."/>
            <person name="Obukhova E."/>
            <person name="Bogdanov V."/>
            <person name="Penin A."/>
            <person name="Logacheva M."/>
        </authorList>
    </citation>
    <scope>NUCLEOTIDE SEQUENCE</scope>
    <source>
        <strain evidence="2">Hsosn_3</strain>
        <tissue evidence="2">Leaf</tissue>
    </source>
</reference>
<dbReference type="EMBL" id="JAUIZM010000006">
    <property type="protein sequence ID" value="KAK1378985.1"/>
    <property type="molecule type" value="Genomic_DNA"/>
</dbReference>
<evidence type="ECO:0000313" key="1">
    <source>
        <dbReference type="EMBL" id="KAK1378981.1"/>
    </source>
</evidence>
<dbReference type="PANTHER" id="PTHR35495:SF1">
    <property type="entry name" value="OS06G0679600 PROTEIN"/>
    <property type="match status" value="1"/>
</dbReference>
<name>A0AAD8I7J4_9APIA</name>
<accession>A0AAD8I7J4</accession>
<dbReference type="EMBL" id="JAUIZM010000006">
    <property type="protein sequence ID" value="KAK1378981.1"/>
    <property type="molecule type" value="Genomic_DNA"/>
</dbReference>
<keyword evidence="4" id="KW-1185">Reference proteome</keyword>
<proteinExistence type="predicted"/>
<dbReference type="Proteomes" id="UP001237642">
    <property type="component" value="Unassembled WGS sequence"/>
</dbReference>